<evidence type="ECO:0000313" key="2">
    <source>
        <dbReference type="Proteomes" id="UP000663860"/>
    </source>
</evidence>
<name>A0A815UYM6_9BILA</name>
<accession>A0A815UYM6</accession>
<sequence length="36" mass="4154">CRGVGSQWGEQKREVCYTGAYFDPNEKTCKWIGLDK</sequence>
<feature type="non-terminal residue" evidence="1">
    <location>
        <position position="36"/>
    </location>
</feature>
<feature type="non-terminal residue" evidence="1">
    <location>
        <position position="1"/>
    </location>
</feature>
<dbReference type="Proteomes" id="UP000663860">
    <property type="component" value="Unassembled WGS sequence"/>
</dbReference>
<evidence type="ECO:0000313" key="1">
    <source>
        <dbReference type="EMBL" id="CAF1525320.1"/>
    </source>
</evidence>
<reference evidence="1" key="1">
    <citation type="submission" date="2021-02" db="EMBL/GenBank/DDBJ databases">
        <authorList>
            <person name="Nowell W R."/>
        </authorList>
    </citation>
    <scope>NUCLEOTIDE SEQUENCE</scope>
</reference>
<protein>
    <submittedName>
        <fullName evidence="1">Uncharacterized protein</fullName>
    </submittedName>
</protein>
<organism evidence="1 2">
    <name type="scientific">Adineta steineri</name>
    <dbReference type="NCBI Taxonomy" id="433720"/>
    <lineage>
        <taxon>Eukaryota</taxon>
        <taxon>Metazoa</taxon>
        <taxon>Spiralia</taxon>
        <taxon>Gnathifera</taxon>
        <taxon>Rotifera</taxon>
        <taxon>Eurotatoria</taxon>
        <taxon>Bdelloidea</taxon>
        <taxon>Adinetida</taxon>
        <taxon>Adinetidae</taxon>
        <taxon>Adineta</taxon>
    </lineage>
</organism>
<dbReference type="EMBL" id="CAJNOE010006849">
    <property type="protein sequence ID" value="CAF1525320.1"/>
    <property type="molecule type" value="Genomic_DNA"/>
</dbReference>
<dbReference type="AlphaFoldDB" id="A0A815UYM6"/>
<comment type="caution">
    <text evidence="1">The sequence shown here is derived from an EMBL/GenBank/DDBJ whole genome shotgun (WGS) entry which is preliminary data.</text>
</comment>
<gene>
    <name evidence="1" type="ORF">IZO911_LOCUS45972</name>
</gene>
<proteinExistence type="predicted"/>